<dbReference type="RefSeq" id="WP_263747135.1">
    <property type="nucleotide sequence ID" value="NZ_JAOWRF010000261.1"/>
</dbReference>
<keyword evidence="2" id="KW-1185">Reference proteome</keyword>
<gene>
    <name evidence="1" type="ORF">OGM63_18550</name>
</gene>
<organism evidence="1 2">
    <name type="scientific">Plectonema radiosum NIES-515</name>
    <dbReference type="NCBI Taxonomy" id="2986073"/>
    <lineage>
        <taxon>Bacteria</taxon>
        <taxon>Bacillati</taxon>
        <taxon>Cyanobacteriota</taxon>
        <taxon>Cyanophyceae</taxon>
        <taxon>Oscillatoriophycideae</taxon>
        <taxon>Oscillatoriales</taxon>
        <taxon>Microcoleaceae</taxon>
        <taxon>Plectonema</taxon>
    </lineage>
</organism>
<accession>A0ABT3B285</accession>
<dbReference type="EMBL" id="JAOWRF010000261">
    <property type="protein sequence ID" value="MCV3215489.1"/>
    <property type="molecule type" value="Genomic_DNA"/>
</dbReference>
<evidence type="ECO:0000313" key="2">
    <source>
        <dbReference type="Proteomes" id="UP001526143"/>
    </source>
</evidence>
<evidence type="ECO:0000313" key="1">
    <source>
        <dbReference type="EMBL" id="MCV3215489.1"/>
    </source>
</evidence>
<reference evidence="1 2" key="1">
    <citation type="submission" date="2022-10" db="EMBL/GenBank/DDBJ databases">
        <title>Identification of biosynthetic pathway for the production of the potent trypsin inhibitor radiosumin.</title>
        <authorList>
            <person name="Fewer D.P."/>
            <person name="Delbaje E."/>
            <person name="Ouyang X."/>
            <person name="Agostino P.D."/>
            <person name="Wahlsten M."/>
            <person name="Jokela J."/>
            <person name="Permi P."/>
            <person name="Haapaniemi E."/>
            <person name="Koistinen H."/>
        </authorList>
    </citation>
    <scope>NUCLEOTIDE SEQUENCE [LARGE SCALE GENOMIC DNA]</scope>
    <source>
        <strain evidence="1 2">NIES-515</strain>
    </source>
</reference>
<name>A0ABT3B285_9CYAN</name>
<protein>
    <submittedName>
        <fullName evidence="1">Uncharacterized protein</fullName>
    </submittedName>
</protein>
<dbReference type="Proteomes" id="UP001526143">
    <property type="component" value="Unassembled WGS sequence"/>
</dbReference>
<proteinExistence type="predicted"/>
<sequence length="210" mass="23905">MTNQAATRLLLALWELGGAKQEVNKGKLHDRIKSKDKKIADFQDIFDELEKKGAIAISKKGYTLTSPQGLEVLGEGLKSGDFKFEGTIVGTWAANALVRWIGEMDGADVPVNQVKSEIKSYDEFHKVTLEVYDKLNRDYNLNDLVPIYRIRREIGDRTSREHFNEWLLEMQEKDIFQLMAGEMPDITPDKREDSITIPGGGLRYYAKHLS</sequence>
<comment type="caution">
    <text evidence="1">The sequence shown here is derived from an EMBL/GenBank/DDBJ whole genome shotgun (WGS) entry which is preliminary data.</text>
</comment>